<dbReference type="PROSITE" id="PS51892">
    <property type="entry name" value="SUBTILASE"/>
    <property type="match status" value="1"/>
</dbReference>
<keyword evidence="2" id="KW-0732">Signal</keyword>
<dbReference type="InterPro" id="IPR050819">
    <property type="entry name" value="Tripeptidyl-peptidase_I"/>
</dbReference>
<name>A0ABT8IQR8_9BACL</name>
<evidence type="ECO:0000256" key="2">
    <source>
        <dbReference type="SAM" id="SignalP"/>
    </source>
</evidence>
<protein>
    <submittedName>
        <fullName evidence="4">S53 family peptidase</fullName>
    </submittedName>
</protein>
<dbReference type="PROSITE" id="PS51695">
    <property type="entry name" value="SEDOLISIN"/>
    <property type="match status" value="1"/>
</dbReference>
<dbReference type="RefSeq" id="WP_301240159.1">
    <property type="nucleotide sequence ID" value="NZ_JANRHH010000052.1"/>
</dbReference>
<dbReference type="InterPro" id="IPR036852">
    <property type="entry name" value="Peptidase_S8/S53_dom_sf"/>
</dbReference>
<dbReference type="EMBL" id="JANRHH010000052">
    <property type="protein sequence ID" value="MDN4595149.1"/>
    <property type="molecule type" value="Genomic_DNA"/>
</dbReference>
<evidence type="ECO:0000313" key="5">
    <source>
        <dbReference type="Proteomes" id="UP001174196"/>
    </source>
</evidence>
<dbReference type="PANTHER" id="PTHR14218:SF15">
    <property type="entry name" value="TRIPEPTIDYL-PEPTIDASE 1"/>
    <property type="match status" value="1"/>
</dbReference>
<sequence>MRRSKHLFSSAFMATTLLISTFAVGFVPSVHAQPLQWTAHPPIHFKKNATPTYQSGYQPSQIKKAYGIDRLTATGMGQTIAIVDAYGSPTIQNDLATFDAQFGLPAANLQIAYPSGKPNRTDGGWALETAMDVEWAHALAPNAKILLVVAKSASISDLVTAIDYASNNGAQVVSNSWGGAEFSSESSYDSHFQHPGTIYLASSGDSGAGTGWPAVSPFVLAVGGTSLQIDTSGNYLSESGWSGSGGGTSTYVARPSYQDGWSNIVGTQRGNPDISFDADPYTGVAVYSGTKYQGQSGWFVVGGTSLGSPCWAAMLALVDQGRTMPLSSLDTIQQLYQIAGTTNSSGYTNNYHDVTQGSNGGFTSISGYDLVTGIGSPKADALIPALTQAP</sequence>
<reference evidence="4" key="1">
    <citation type="submission" date="2022-08" db="EMBL/GenBank/DDBJ databases">
        <title>Polycladomyces zharkentsis sp. nov., a novel thermophilic CMC and starch-degrading bacterium isolated from a geothermal spring in Kazakhstan.</title>
        <authorList>
            <person name="Mashzhan A."/>
            <person name="Kistaubaeva A."/>
            <person name="Javier-Lopez R."/>
            <person name="Birkeland N.-K."/>
        </authorList>
    </citation>
    <scope>NUCLEOTIDE SEQUENCE</scope>
    <source>
        <strain evidence="4">KSR 13</strain>
    </source>
</reference>
<evidence type="ECO:0000259" key="3">
    <source>
        <dbReference type="PROSITE" id="PS51695"/>
    </source>
</evidence>
<feature type="chain" id="PRO_5045487319" evidence="2">
    <location>
        <begin position="33"/>
        <end position="390"/>
    </location>
</feature>
<comment type="similarity">
    <text evidence="1">Belongs to the peptidase S8 family.</text>
</comment>
<dbReference type="Proteomes" id="UP001174196">
    <property type="component" value="Unassembled WGS sequence"/>
</dbReference>
<dbReference type="CDD" id="cd04056">
    <property type="entry name" value="Peptidases_S53"/>
    <property type="match status" value="1"/>
</dbReference>
<dbReference type="InterPro" id="IPR030400">
    <property type="entry name" value="Sedolisin_dom"/>
</dbReference>
<organism evidence="4 5">
    <name type="scientific">Polycladomyces subterraneus</name>
    <dbReference type="NCBI Taxonomy" id="1016997"/>
    <lineage>
        <taxon>Bacteria</taxon>
        <taxon>Bacillati</taxon>
        <taxon>Bacillota</taxon>
        <taxon>Bacilli</taxon>
        <taxon>Bacillales</taxon>
        <taxon>Thermoactinomycetaceae</taxon>
        <taxon>Polycladomyces</taxon>
    </lineage>
</organism>
<dbReference type="Gene3D" id="3.40.50.200">
    <property type="entry name" value="Peptidase S8/S53 domain"/>
    <property type="match status" value="1"/>
</dbReference>
<feature type="signal peptide" evidence="2">
    <location>
        <begin position="1"/>
        <end position="32"/>
    </location>
</feature>
<comment type="caution">
    <text evidence="4">The sequence shown here is derived from an EMBL/GenBank/DDBJ whole genome shotgun (WGS) entry which is preliminary data.</text>
</comment>
<accession>A0ABT8IQR8</accession>
<feature type="domain" description="Peptidase S53" evidence="3">
    <location>
        <begin position="56"/>
        <end position="389"/>
    </location>
</feature>
<evidence type="ECO:0000256" key="1">
    <source>
        <dbReference type="PROSITE-ProRule" id="PRU01240"/>
    </source>
</evidence>
<proteinExistence type="inferred from homology"/>
<comment type="caution">
    <text evidence="1">Lacks conserved residue(s) required for the propagation of feature annotation.</text>
</comment>
<gene>
    <name evidence="4" type="ORF">NWF35_14865</name>
</gene>
<evidence type="ECO:0000313" key="4">
    <source>
        <dbReference type="EMBL" id="MDN4595149.1"/>
    </source>
</evidence>
<dbReference type="Pfam" id="PF00082">
    <property type="entry name" value="Peptidase_S8"/>
    <property type="match status" value="1"/>
</dbReference>
<dbReference type="PANTHER" id="PTHR14218">
    <property type="entry name" value="PROTEASE S8 TRIPEPTIDYL PEPTIDASE I CLN2"/>
    <property type="match status" value="1"/>
</dbReference>
<keyword evidence="5" id="KW-1185">Reference proteome</keyword>
<dbReference type="InterPro" id="IPR000209">
    <property type="entry name" value="Peptidase_S8/S53_dom"/>
</dbReference>
<dbReference type="SUPFAM" id="SSF52743">
    <property type="entry name" value="Subtilisin-like"/>
    <property type="match status" value="1"/>
</dbReference>